<feature type="transmembrane region" description="Helical" evidence="7">
    <location>
        <begin position="7"/>
        <end position="31"/>
    </location>
</feature>
<protein>
    <recommendedName>
        <fullName evidence="8">Major facilitator superfamily (MFS) profile domain-containing protein</fullName>
    </recommendedName>
</protein>
<proteinExistence type="predicted"/>
<dbReference type="OrthoDB" id="10262656at2759"/>
<feature type="non-terminal residue" evidence="9">
    <location>
        <position position="432"/>
    </location>
</feature>
<dbReference type="InterPro" id="IPR036259">
    <property type="entry name" value="MFS_trans_sf"/>
</dbReference>
<dbReference type="GO" id="GO:0016020">
    <property type="term" value="C:membrane"/>
    <property type="evidence" value="ECO:0007669"/>
    <property type="project" value="UniProtKB-SubCell"/>
</dbReference>
<dbReference type="SUPFAM" id="SSF103473">
    <property type="entry name" value="MFS general substrate transporter"/>
    <property type="match status" value="1"/>
</dbReference>
<evidence type="ECO:0000259" key="8">
    <source>
        <dbReference type="PROSITE" id="PS50850"/>
    </source>
</evidence>
<reference evidence="10" key="1">
    <citation type="journal article" date="2018" name="Nat. Microbiol.">
        <title>Leveraging single-cell genomics to expand the fungal tree of life.</title>
        <authorList>
            <person name="Ahrendt S.R."/>
            <person name="Quandt C.A."/>
            <person name="Ciobanu D."/>
            <person name="Clum A."/>
            <person name="Salamov A."/>
            <person name="Andreopoulos B."/>
            <person name="Cheng J.F."/>
            <person name="Woyke T."/>
            <person name="Pelin A."/>
            <person name="Henrissat B."/>
            <person name="Reynolds N.K."/>
            <person name="Benny G.L."/>
            <person name="Smith M.E."/>
            <person name="James T.Y."/>
            <person name="Grigoriev I.V."/>
        </authorList>
    </citation>
    <scope>NUCLEOTIDE SEQUENCE [LARGE SCALE GENOMIC DNA]</scope>
    <source>
        <strain evidence="10">ATCC 52028</strain>
    </source>
</reference>
<feature type="transmembrane region" description="Helical" evidence="7">
    <location>
        <begin position="300"/>
        <end position="320"/>
    </location>
</feature>
<evidence type="ECO:0000313" key="10">
    <source>
        <dbReference type="Proteomes" id="UP000274922"/>
    </source>
</evidence>
<comment type="subcellular location">
    <subcellularLocation>
        <location evidence="1">Membrane</location>
        <topology evidence="1">Multi-pass membrane protein</topology>
    </subcellularLocation>
</comment>
<feature type="region of interest" description="Disordered" evidence="6">
    <location>
        <begin position="208"/>
        <end position="232"/>
    </location>
</feature>
<evidence type="ECO:0000256" key="5">
    <source>
        <dbReference type="ARBA" id="ARBA00023136"/>
    </source>
</evidence>
<dbReference type="AlphaFoldDB" id="A0A4P9XF33"/>
<keyword evidence="5 7" id="KW-0472">Membrane</keyword>
<feature type="transmembrane region" description="Helical" evidence="7">
    <location>
        <begin position="178"/>
        <end position="200"/>
    </location>
</feature>
<evidence type="ECO:0000256" key="1">
    <source>
        <dbReference type="ARBA" id="ARBA00004141"/>
    </source>
</evidence>
<dbReference type="PRINTS" id="PR01035">
    <property type="entry name" value="TCRTETA"/>
</dbReference>
<dbReference type="PROSITE" id="PS50850">
    <property type="entry name" value="MFS"/>
    <property type="match status" value="1"/>
</dbReference>
<dbReference type="PANTHER" id="PTHR23504:SF117">
    <property type="entry name" value="MAJOR FACILITATOR SUPERFAMILY PROTEIN"/>
    <property type="match status" value="1"/>
</dbReference>
<dbReference type="Pfam" id="PF07690">
    <property type="entry name" value="MFS_1"/>
    <property type="match status" value="1"/>
</dbReference>
<evidence type="ECO:0000256" key="3">
    <source>
        <dbReference type="ARBA" id="ARBA00022692"/>
    </source>
</evidence>
<name>A0A4P9XF33_9FUNG</name>
<keyword evidence="3 7" id="KW-0812">Transmembrane</keyword>
<keyword evidence="4 7" id="KW-1133">Transmembrane helix</keyword>
<evidence type="ECO:0000256" key="4">
    <source>
        <dbReference type="ARBA" id="ARBA00022989"/>
    </source>
</evidence>
<feature type="non-terminal residue" evidence="9">
    <location>
        <position position="1"/>
    </location>
</feature>
<feature type="compositionally biased region" description="Polar residues" evidence="6">
    <location>
        <begin position="210"/>
        <end position="223"/>
    </location>
</feature>
<dbReference type="CDD" id="cd17330">
    <property type="entry name" value="MFS_SLC46_TetA_like"/>
    <property type="match status" value="1"/>
</dbReference>
<evidence type="ECO:0000256" key="2">
    <source>
        <dbReference type="ARBA" id="ARBA00022448"/>
    </source>
</evidence>
<organism evidence="9 10">
    <name type="scientific">Caulochytrium protostelioides</name>
    <dbReference type="NCBI Taxonomy" id="1555241"/>
    <lineage>
        <taxon>Eukaryota</taxon>
        <taxon>Fungi</taxon>
        <taxon>Fungi incertae sedis</taxon>
        <taxon>Chytridiomycota</taxon>
        <taxon>Chytridiomycota incertae sedis</taxon>
        <taxon>Chytridiomycetes</taxon>
        <taxon>Caulochytriales</taxon>
        <taxon>Caulochytriaceae</taxon>
        <taxon>Caulochytrium</taxon>
    </lineage>
</organism>
<evidence type="ECO:0000256" key="6">
    <source>
        <dbReference type="SAM" id="MobiDB-lite"/>
    </source>
</evidence>
<dbReference type="Proteomes" id="UP000274922">
    <property type="component" value="Unassembled WGS sequence"/>
</dbReference>
<evidence type="ECO:0000313" key="9">
    <source>
        <dbReference type="EMBL" id="RKP04172.1"/>
    </source>
</evidence>
<accession>A0A4P9XF33</accession>
<dbReference type="PANTHER" id="PTHR23504">
    <property type="entry name" value="MAJOR FACILITATOR SUPERFAMILY DOMAIN-CONTAINING PROTEIN 10"/>
    <property type="match status" value="1"/>
</dbReference>
<feature type="domain" description="Major facilitator superfamily (MFS) profile" evidence="8">
    <location>
        <begin position="5"/>
        <end position="432"/>
    </location>
</feature>
<dbReference type="InterPro" id="IPR020846">
    <property type="entry name" value="MFS_dom"/>
</dbReference>
<dbReference type="InterPro" id="IPR001958">
    <property type="entry name" value="Tet-R_TetA/multi-R_MdtG-like"/>
</dbReference>
<keyword evidence="10" id="KW-1185">Reference proteome</keyword>
<dbReference type="GO" id="GO:0022857">
    <property type="term" value="F:transmembrane transporter activity"/>
    <property type="evidence" value="ECO:0007669"/>
    <property type="project" value="InterPro"/>
</dbReference>
<dbReference type="EMBL" id="ML014113">
    <property type="protein sequence ID" value="RKP04172.1"/>
    <property type="molecule type" value="Genomic_DNA"/>
</dbReference>
<evidence type="ECO:0000256" key="7">
    <source>
        <dbReference type="SAM" id="Phobius"/>
    </source>
</evidence>
<gene>
    <name evidence="9" type="ORF">CXG81DRAFT_4176</name>
</gene>
<keyword evidence="2" id="KW-0813">Transport</keyword>
<feature type="transmembrane region" description="Helical" evidence="7">
    <location>
        <begin position="332"/>
        <end position="352"/>
    </location>
</feature>
<dbReference type="Gene3D" id="1.20.1250.20">
    <property type="entry name" value="MFS general substrate transporter like domains"/>
    <property type="match status" value="1"/>
</dbReference>
<sequence length="432" mass="46194">LPIAAVAVISLILFVNAFMTSVILPFIAFMVSDFGVAENPDEVSRWSGWLMSSYMFGQMLASYFWGSLSDRIGRRPVILFGLSACSITCLLFGFSTSFWMAIGLRFLNGAVNGIVSVTKTYLSEITDDTNVGQGFSLLGLNRALGMIVGPAVGGLLCLPAEKYPAFFPKGSFFDRWPYALPTTICFFISVAGTVAAYYVLEETHSVGPLSRTSTQNTDGQANLNIHDDDDDDATALPAPSTPQRLEAGLAAPPTGLMALLSDSSVLLTIACYALVGMNYVQYDELIALWSRLQPDEGGPGFTTSEIGMLYSVGGIGLFLYQIFCFAPVERRLGVLTAFRMGVAATIPALLLLPYCGLLRPTGGVLQWTAISLCILLRMVMGLQAMTCTFIMLANATTPATRGAANGLGQMTAAMGRMIGPIVVGSQLSWGLE</sequence>
<dbReference type="InterPro" id="IPR011701">
    <property type="entry name" value="MFS"/>
</dbReference>
<feature type="transmembrane region" description="Helical" evidence="7">
    <location>
        <begin position="364"/>
        <end position="392"/>
    </location>
</feature>
<feature type="transmembrane region" description="Helical" evidence="7">
    <location>
        <begin position="77"/>
        <end position="102"/>
    </location>
</feature>
<feature type="transmembrane region" description="Helical" evidence="7">
    <location>
        <begin position="46"/>
        <end position="65"/>
    </location>
</feature>